<reference evidence="4" key="1">
    <citation type="submission" date="2017-02" db="EMBL/GenBank/DDBJ databases">
        <authorList>
            <person name="Varghese N."/>
            <person name="Submissions S."/>
        </authorList>
    </citation>
    <scope>NUCLEOTIDE SEQUENCE [LARGE SCALE GENOMIC DNA]</scope>
    <source>
        <strain evidence="4">UM2</strain>
    </source>
</reference>
<organism evidence="3 4">
    <name type="scientific">Rhizorhabdus histidinilytica</name>
    <dbReference type="NCBI Taxonomy" id="439228"/>
    <lineage>
        <taxon>Bacteria</taxon>
        <taxon>Pseudomonadati</taxon>
        <taxon>Pseudomonadota</taxon>
        <taxon>Alphaproteobacteria</taxon>
        <taxon>Sphingomonadales</taxon>
        <taxon>Sphingomonadaceae</taxon>
        <taxon>Rhizorhabdus</taxon>
    </lineage>
</organism>
<sequence length="110" mass="11604">MDAGEGPARDLGRNEMQHDQTAVFWRHDTFLGVCEALGQDFGFHPNWLRVAFALGLLPSPTITLSLYLGLGVLVAVSRFAFPAGRKAVVEAAPAPVADNDAASVELAAAA</sequence>
<keyword evidence="1" id="KW-0812">Transmembrane</keyword>
<keyword evidence="1" id="KW-0472">Membrane</keyword>
<protein>
    <submittedName>
        <fullName evidence="3">Phage shock protein C (PspC) family protein</fullName>
    </submittedName>
</protein>
<dbReference type="OrthoDB" id="7581438at2"/>
<dbReference type="Proteomes" id="UP000189818">
    <property type="component" value="Unassembled WGS sequence"/>
</dbReference>
<proteinExistence type="predicted"/>
<dbReference type="InterPro" id="IPR007168">
    <property type="entry name" value="Phageshock_PspC_N"/>
</dbReference>
<evidence type="ECO:0000259" key="2">
    <source>
        <dbReference type="Pfam" id="PF04024"/>
    </source>
</evidence>
<dbReference type="AlphaFoldDB" id="A0A1T4ZQR1"/>
<gene>
    <name evidence="3" type="ORF">SAMN06295920_10151</name>
</gene>
<dbReference type="EMBL" id="FUYM01000001">
    <property type="protein sequence ID" value="SKB25018.1"/>
    <property type="molecule type" value="Genomic_DNA"/>
</dbReference>
<evidence type="ECO:0000256" key="1">
    <source>
        <dbReference type="SAM" id="Phobius"/>
    </source>
</evidence>
<evidence type="ECO:0000313" key="4">
    <source>
        <dbReference type="Proteomes" id="UP000189818"/>
    </source>
</evidence>
<name>A0A1T4ZQR1_9SPHN</name>
<dbReference type="Pfam" id="PF04024">
    <property type="entry name" value="PspC"/>
    <property type="match status" value="1"/>
</dbReference>
<accession>A0A1T4ZQR1</accession>
<evidence type="ECO:0000313" key="3">
    <source>
        <dbReference type="EMBL" id="SKB25018.1"/>
    </source>
</evidence>
<keyword evidence="1" id="KW-1133">Transmembrane helix</keyword>
<feature type="transmembrane region" description="Helical" evidence="1">
    <location>
        <begin position="50"/>
        <end position="76"/>
    </location>
</feature>
<feature type="domain" description="Phage shock protein PspC N-terminal" evidence="2">
    <location>
        <begin position="28"/>
        <end position="74"/>
    </location>
</feature>
<dbReference type="STRING" id="439228.SAMN06295920_10151"/>
<keyword evidence="4" id="KW-1185">Reference proteome</keyword>